<feature type="region of interest" description="Disordered" evidence="1">
    <location>
        <begin position="162"/>
        <end position="219"/>
    </location>
</feature>
<dbReference type="Ensembl" id="ENSSSCT00070022107.1">
    <property type="protein sequence ID" value="ENSSSCP00070018307.1"/>
    <property type="gene ID" value="ENSSSCG00070011351.1"/>
</dbReference>
<proteinExistence type="predicted"/>
<accession>A0A4X1TSW0</accession>
<protein>
    <submittedName>
        <fullName evidence="2">Uncharacterized protein</fullName>
    </submittedName>
</protein>
<feature type="compositionally biased region" description="Polar residues" evidence="1">
    <location>
        <begin position="192"/>
        <end position="204"/>
    </location>
</feature>
<name>A0A4X1TSW0_PIG</name>
<evidence type="ECO:0000313" key="2">
    <source>
        <dbReference type="Ensembl" id="ENSSSCP00070018307.1"/>
    </source>
</evidence>
<evidence type="ECO:0000256" key="1">
    <source>
        <dbReference type="SAM" id="MobiDB-lite"/>
    </source>
</evidence>
<reference evidence="2 3" key="1">
    <citation type="submission" date="2017-08" db="EMBL/GenBank/DDBJ databases">
        <title>USMARCv1.0.</title>
        <authorList>
            <person name="Hannum G.I."/>
            <person name="Koren S."/>
            <person name="Schroeder S.G."/>
            <person name="Chin S.C."/>
            <person name="Nonneman D.J."/>
            <person name="Becker S.A."/>
            <person name="Rosen B.D."/>
            <person name="Bickhart D.M."/>
            <person name="Putnam N.H."/>
            <person name="Green R.E."/>
            <person name="Tuggle C.K."/>
            <person name="Liu H."/>
            <person name="Rohrer G.A."/>
            <person name="Warr A."/>
            <person name="Hall R."/>
            <person name="Kim K."/>
            <person name="Hume D.A."/>
            <person name="Talbot R."/>
            <person name="Chow W."/>
            <person name="Howe K."/>
            <person name="Schwartz A.S."/>
            <person name="Watson M."/>
            <person name="Archibald A.L."/>
            <person name="Phillippy A.M."/>
            <person name="Smith T.P.L."/>
        </authorList>
    </citation>
    <scope>NUCLEOTIDE SEQUENCE [LARGE SCALE GENOMIC DNA]</scope>
</reference>
<feature type="region of interest" description="Disordered" evidence="1">
    <location>
        <begin position="1"/>
        <end position="55"/>
    </location>
</feature>
<evidence type="ECO:0000313" key="3">
    <source>
        <dbReference type="Proteomes" id="UP000314985"/>
    </source>
</evidence>
<sequence>CRRPRLIPSKFFSKSHRRAGKRAPLGGPTGAAEGLKGQAPGPVPAPAGVGLSLPRRHSKPACLPCPTHPDGERVEGGFSLSDPRPSGLHPSARCTAWTDCPAPRTRRATIPTAVRFGGSCPAQPQHPMPRITPHPSPSLQEARAGDGLLPVVPGQLMLRSRDAGAGLSPKGRGRLALTWPPRAERGGDLVPQNLSPERTGSNPQAKKRTKTVGGGSGSP</sequence>
<dbReference type="Proteomes" id="UP000314985">
    <property type="component" value="Chromosome 7"/>
</dbReference>
<organism evidence="2 3">
    <name type="scientific">Sus scrofa</name>
    <name type="common">Pig</name>
    <dbReference type="NCBI Taxonomy" id="9823"/>
    <lineage>
        <taxon>Eukaryota</taxon>
        <taxon>Metazoa</taxon>
        <taxon>Chordata</taxon>
        <taxon>Craniata</taxon>
        <taxon>Vertebrata</taxon>
        <taxon>Euteleostomi</taxon>
        <taxon>Mammalia</taxon>
        <taxon>Eutheria</taxon>
        <taxon>Laurasiatheria</taxon>
        <taxon>Artiodactyla</taxon>
        <taxon>Suina</taxon>
        <taxon>Suidae</taxon>
        <taxon>Sus</taxon>
    </lineage>
</organism>
<reference evidence="2" key="2">
    <citation type="submission" date="2025-08" db="UniProtKB">
        <authorList>
            <consortium name="Ensembl"/>
        </authorList>
    </citation>
    <scope>IDENTIFICATION</scope>
</reference>
<dbReference type="AlphaFoldDB" id="A0A4X1TSW0"/>